<evidence type="ECO:0000256" key="2">
    <source>
        <dbReference type="SAM" id="MobiDB-lite"/>
    </source>
</evidence>
<feature type="region of interest" description="Disordered" evidence="2">
    <location>
        <begin position="407"/>
        <end position="440"/>
    </location>
</feature>
<accession>A0A4S8MLV5</accession>
<keyword evidence="4" id="KW-1185">Reference proteome</keyword>
<keyword evidence="1" id="KW-0175">Coiled coil</keyword>
<sequence>MATAYGIISNAEYHAQLVEVLDSLESAPKALIEQNLYIEELQRRLKRVKDKIDDMKENTREKKDLRTSMVKKMACRVAGKKEELKTRVKKEEREYEKALEDEMQERERQEILKEVIEEATRARDNLEAQVEALLQAQNNVSALYSRVFGRARLKPRGEFPRNDYVEMHLRAAEENLVSVKEQISSNEGILKLLEEADNSIMLSLKYLEECSEQYATWGVPKEGDAGVLAQIGRELKSAAKAALQAELSFDGARRAEPLIQPLQPLVMYQPGTPCDTTTTESSSTSQKISPLAFRKSDAYASKAAIKNNKNDLFMAQKTVGFEIRSMGSRIRLLKVDLSKAENVIRETEIELTRVRREIWDEVVCGRASPVPLNVGNESYSDTSSLETATITSKDNCKTMDGCLDAGTGESSSSLIRPESEFVPPPPYNYNFQAERNPAAT</sequence>
<reference evidence="3 4" key="1">
    <citation type="journal article" date="2019" name="Nat. Ecol. Evol.">
        <title>Megaphylogeny resolves global patterns of mushroom evolution.</title>
        <authorList>
            <person name="Varga T."/>
            <person name="Krizsan K."/>
            <person name="Foldi C."/>
            <person name="Dima B."/>
            <person name="Sanchez-Garcia M."/>
            <person name="Sanchez-Ramirez S."/>
            <person name="Szollosi G.J."/>
            <person name="Szarkandi J.G."/>
            <person name="Papp V."/>
            <person name="Albert L."/>
            <person name="Andreopoulos W."/>
            <person name="Angelini C."/>
            <person name="Antonin V."/>
            <person name="Barry K.W."/>
            <person name="Bougher N.L."/>
            <person name="Buchanan P."/>
            <person name="Buyck B."/>
            <person name="Bense V."/>
            <person name="Catcheside P."/>
            <person name="Chovatia M."/>
            <person name="Cooper J."/>
            <person name="Damon W."/>
            <person name="Desjardin D."/>
            <person name="Finy P."/>
            <person name="Geml J."/>
            <person name="Haridas S."/>
            <person name="Hughes K."/>
            <person name="Justo A."/>
            <person name="Karasinski D."/>
            <person name="Kautmanova I."/>
            <person name="Kiss B."/>
            <person name="Kocsube S."/>
            <person name="Kotiranta H."/>
            <person name="LaButti K.M."/>
            <person name="Lechner B.E."/>
            <person name="Liimatainen K."/>
            <person name="Lipzen A."/>
            <person name="Lukacs Z."/>
            <person name="Mihaltcheva S."/>
            <person name="Morgado L.N."/>
            <person name="Niskanen T."/>
            <person name="Noordeloos M.E."/>
            <person name="Ohm R.A."/>
            <person name="Ortiz-Santana B."/>
            <person name="Ovrebo C."/>
            <person name="Racz N."/>
            <person name="Riley R."/>
            <person name="Savchenko A."/>
            <person name="Shiryaev A."/>
            <person name="Soop K."/>
            <person name="Spirin V."/>
            <person name="Szebenyi C."/>
            <person name="Tomsovsky M."/>
            <person name="Tulloss R.E."/>
            <person name="Uehling J."/>
            <person name="Grigoriev I.V."/>
            <person name="Vagvolgyi C."/>
            <person name="Papp T."/>
            <person name="Martin F.M."/>
            <person name="Miettinen O."/>
            <person name="Hibbett D.S."/>
            <person name="Nagy L.G."/>
        </authorList>
    </citation>
    <scope>NUCLEOTIDE SEQUENCE [LARGE SCALE GENOMIC DNA]</scope>
    <source>
        <strain evidence="3 4">CBS 962.96</strain>
    </source>
</reference>
<evidence type="ECO:0000256" key="1">
    <source>
        <dbReference type="SAM" id="Coils"/>
    </source>
</evidence>
<feature type="compositionally biased region" description="Polar residues" evidence="2">
    <location>
        <begin position="429"/>
        <end position="440"/>
    </location>
</feature>
<dbReference type="OrthoDB" id="2562743at2759"/>
<evidence type="ECO:0000313" key="4">
    <source>
        <dbReference type="Proteomes" id="UP000297245"/>
    </source>
</evidence>
<evidence type="ECO:0000313" key="3">
    <source>
        <dbReference type="EMBL" id="THV03509.1"/>
    </source>
</evidence>
<dbReference type="PANTHER" id="PTHR21974:SF2">
    <property type="entry name" value="RE15880P"/>
    <property type="match status" value="1"/>
</dbReference>
<feature type="coiled-coil region" evidence="1">
    <location>
        <begin position="31"/>
        <end position="143"/>
    </location>
</feature>
<feature type="coiled-coil region" evidence="1">
    <location>
        <begin position="330"/>
        <end position="357"/>
    </location>
</feature>
<dbReference type="AlphaFoldDB" id="A0A4S8MLV5"/>
<dbReference type="Proteomes" id="UP000297245">
    <property type="component" value="Unassembled WGS sequence"/>
</dbReference>
<dbReference type="PANTHER" id="PTHR21974">
    <property type="entry name" value="RE15880P"/>
    <property type="match status" value="1"/>
</dbReference>
<proteinExistence type="predicted"/>
<name>A0A4S8MLV5_DENBC</name>
<protein>
    <submittedName>
        <fullName evidence="3">Uncharacterized protein</fullName>
    </submittedName>
</protein>
<dbReference type="EMBL" id="ML179066">
    <property type="protein sequence ID" value="THV03509.1"/>
    <property type="molecule type" value="Genomic_DNA"/>
</dbReference>
<organism evidence="3 4">
    <name type="scientific">Dendrothele bispora (strain CBS 962.96)</name>
    <dbReference type="NCBI Taxonomy" id="1314807"/>
    <lineage>
        <taxon>Eukaryota</taxon>
        <taxon>Fungi</taxon>
        <taxon>Dikarya</taxon>
        <taxon>Basidiomycota</taxon>
        <taxon>Agaricomycotina</taxon>
        <taxon>Agaricomycetes</taxon>
        <taxon>Agaricomycetidae</taxon>
        <taxon>Agaricales</taxon>
        <taxon>Agaricales incertae sedis</taxon>
        <taxon>Dendrothele</taxon>
    </lineage>
</organism>
<gene>
    <name evidence="3" type="ORF">K435DRAFT_962392</name>
</gene>